<reference evidence="3" key="1">
    <citation type="submission" date="2022-11" db="UniProtKB">
        <authorList>
            <consortium name="WormBaseParasite"/>
        </authorList>
    </citation>
    <scope>IDENTIFICATION</scope>
</reference>
<dbReference type="InterPro" id="IPR001810">
    <property type="entry name" value="F-box_dom"/>
</dbReference>
<evidence type="ECO:0000259" key="1">
    <source>
        <dbReference type="PROSITE" id="PS50181"/>
    </source>
</evidence>
<dbReference type="WBParaSite" id="Gr19_v10_g8114.t1">
    <property type="protein sequence ID" value="Gr19_v10_g8114.t1"/>
    <property type="gene ID" value="Gr19_v10_g8114"/>
</dbReference>
<dbReference type="Pfam" id="PF12937">
    <property type="entry name" value="F-box-like"/>
    <property type="match status" value="1"/>
</dbReference>
<dbReference type="Gene3D" id="1.20.1280.50">
    <property type="match status" value="1"/>
</dbReference>
<proteinExistence type="predicted"/>
<dbReference type="Proteomes" id="UP000887572">
    <property type="component" value="Unplaced"/>
</dbReference>
<sequence length="380" mass="43774">MHRPTLHPPPGLNGFPKLIDQKVQAQLLPLPLDALPAELVLAILARLTSPEDILCCKLVSRRVYQLISANATKLARSMAECAIRQNENCWKVEMSRNGGKKWQMEVEQDQEQEQDDAFRPFWHFELSTIALSGPFIANGISLLNRRLRCNRQNRIRNVFVENFEFVDVQSTQTLFGQLIRQKCQRLHLKNCRFNTHFVDHSLLPEQSLNSLDFSLAQFKLEAENCECLPKNFVLWTMAKMAGDVRHRIRRPHSSPLLWDSIVPLESATERSAVYAQNLSTKFLFSLAAFVLNWQNVPMPPSFHIRLQRCPRNFSTTFGAFCDRLGISQMNLVFPSLSHRTAHIQGKQNQEKGFFELFSLKDVPSSPVVFCLVSQWTNEYF</sequence>
<dbReference type="PROSITE" id="PS50181">
    <property type="entry name" value="FBOX"/>
    <property type="match status" value="1"/>
</dbReference>
<dbReference type="InterPro" id="IPR036047">
    <property type="entry name" value="F-box-like_dom_sf"/>
</dbReference>
<feature type="domain" description="F-box" evidence="1">
    <location>
        <begin position="29"/>
        <end position="78"/>
    </location>
</feature>
<evidence type="ECO:0000313" key="2">
    <source>
        <dbReference type="Proteomes" id="UP000887572"/>
    </source>
</evidence>
<protein>
    <submittedName>
        <fullName evidence="3">F-box domain-containing protein</fullName>
    </submittedName>
</protein>
<keyword evidence="2" id="KW-1185">Reference proteome</keyword>
<accession>A0A914IA81</accession>
<dbReference type="AlphaFoldDB" id="A0A914IA81"/>
<name>A0A914IA81_GLORO</name>
<organism evidence="2 3">
    <name type="scientific">Globodera rostochiensis</name>
    <name type="common">Golden nematode worm</name>
    <name type="synonym">Heterodera rostochiensis</name>
    <dbReference type="NCBI Taxonomy" id="31243"/>
    <lineage>
        <taxon>Eukaryota</taxon>
        <taxon>Metazoa</taxon>
        <taxon>Ecdysozoa</taxon>
        <taxon>Nematoda</taxon>
        <taxon>Chromadorea</taxon>
        <taxon>Rhabditida</taxon>
        <taxon>Tylenchina</taxon>
        <taxon>Tylenchomorpha</taxon>
        <taxon>Tylenchoidea</taxon>
        <taxon>Heteroderidae</taxon>
        <taxon>Heteroderinae</taxon>
        <taxon>Globodera</taxon>
    </lineage>
</organism>
<dbReference type="SUPFAM" id="SSF81383">
    <property type="entry name" value="F-box domain"/>
    <property type="match status" value="1"/>
</dbReference>
<evidence type="ECO:0000313" key="3">
    <source>
        <dbReference type="WBParaSite" id="Gr19_v10_g8114.t1"/>
    </source>
</evidence>